<dbReference type="JaponicusDB" id="SJAG_04235">
    <property type="gene designation" value="tap42"/>
</dbReference>
<keyword evidence="4" id="KW-1185">Reference proteome</keyword>
<organism evidence="2 4">
    <name type="scientific">Schizosaccharomyces japonicus (strain yFS275 / FY16936)</name>
    <name type="common">Fission yeast</name>
    <dbReference type="NCBI Taxonomy" id="402676"/>
    <lineage>
        <taxon>Eukaryota</taxon>
        <taxon>Fungi</taxon>
        <taxon>Dikarya</taxon>
        <taxon>Ascomycota</taxon>
        <taxon>Taphrinomycotina</taxon>
        <taxon>Schizosaccharomycetes</taxon>
        <taxon>Schizosaccharomycetales</taxon>
        <taxon>Schizosaccharomycetaceae</taxon>
        <taxon>Schizosaccharomyces</taxon>
    </lineage>
</organism>
<dbReference type="RefSeq" id="XP_002175354.1">
    <property type="nucleotide sequence ID" value="XM_002175318.2"/>
</dbReference>
<protein>
    <submittedName>
        <fullName evidence="2">TAP42 family protein</fullName>
    </submittedName>
</protein>
<dbReference type="eggNOG" id="KOG2830">
    <property type="taxonomic scope" value="Eukaryota"/>
</dbReference>
<dbReference type="AlphaFoldDB" id="B6K6A7"/>
<sequence length="322" mass="37802">MSSGSLKDLWEHAENIQKQGNPQRFQELVTEYAQCLDLVHKLSLFSNNEDLEEVKTNELKFMLVPFKYAKVLQDWSREERLGYLKQAENLYQYFLQLCEDYKIVSPKASVPKDAAFTRQAKIEHYKQKKQLNAQIRSLESSLSTSDEEDVREYWLTVLKMAVEDTYDNLESLQLEVSLLQSRPQPGEQKRLEERDERDKERLEKKEKASDWKLDDLSKFTGLLDKTGKPLRPFTILPDRKQQAKGVFRPDYNLPTMTLDEYIDEEMRRGNIISQNDNKGETNDQEEEDTDEKADAKTMKARRWDEFVEANPRGIGNTKMNRG</sequence>
<dbReference type="GO" id="GO:0009966">
    <property type="term" value="P:regulation of signal transduction"/>
    <property type="evidence" value="ECO:0007669"/>
    <property type="project" value="InterPro"/>
</dbReference>
<evidence type="ECO:0000313" key="4">
    <source>
        <dbReference type="Proteomes" id="UP000001744"/>
    </source>
</evidence>
<dbReference type="InterPro" id="IPR007304">
    <property type="entry name" value="TAP46-like"/>
</dbReference>
<dbReference type="EMBL" id="KE651167">
    <property type="protein sequence ID" value="EEB09061.1"/>
    <property type="molecule type" value="Genomic_DNA"/>
</dbReference>
<dbReference type="Gene3D" id="1.25.40.540">
    <property type="entry name" value="TAP42-like family"/>
    <property type="match status" value="1"/>
</dbReference>
<evidence type="ECO:0000313" key="3">
    <source>
        <dbReference type="JaponicusDB" id="SJAG_04235"/>
    </source>
</evidence>
<gene>
    <name evidence="3" type="primary">tap42</name>
    <name evidence="2" type="ORF">SJAG_04235</name>
</gene>
<dbReference type="PANTHER" id="PTHR10933:SF9">
    <property type="entry name" value="IMMUNOGLOBULIN-BINDING PROTEIN 1"/>
    <property type="match status" value="1"/>
</dbReference>
<dbReference type="VEuPathDB" id="FungiDB:SJAG_04235"/>
<evidence type="ECO:0000256" key="1">
    <source>
        <dbReference type="SAM" id="MobiDB-lite"/>
    </source>
</evidence>
<dbReference type="Pfam" id="PF04177">
    <property type="entry name" value="TAP42"/>
    <property type="match status" value="1"/>
</dbReference>
<dbReference type="InterPro" id="IPR038511">
    <property type="entry name" value="TAP42/TAP46-like_sf"/>
</dbReference>
<accession>B6K6A7</accession>
<reference evidence="2 4" key="1">
    <citation type="journal article" date="2011" name="Science">
        <title>Comparative functional genomics of the fission yeasts.</title>
        <authorList>
            <person name="Rhind N."/>
            <person name="Chen Z."/>
            <person name="Yassour M."/>
            <person name="Thompson D.A."/>
            <person name="Haas B.J."/>
            <person name="Habib N."/>
            <person name="Wapinski I."/>
            <person name="Roy S."/>
            <person name="Lin M.F."/>
            <person name="Heiman D.I."/>
            <person name="Young S.K."/>
            <person name="Furuya K."/>
            <person name="Guo Y."/>
            <person name="Pidoux A."/>
            <person name="Chen H.M."/>
            <person name="Robbertse B."/>
            <person name="Goldberg J.M."/>
            <person name="Aoki K."/>
            <person name="Bayne E.H."/>
            <person name="Berlin A.M."/>
            <person name="Desjardins C.A."/>
            <person name="Dobbs E."/>
            <person name="Dukaj L."/>
            <person name="Fan L."/>
            <person name="FitzGerald M.G."/>
            <person name="French C."/>
            <person name="Gujja S."/>
            <person name="Hansen K."/>
            <person name="Keifenheim D."/>
            <person name="Levin J.Z."/>
            <person name="Mosher R.A."/>
            <person name="Mueller C.A."/>
            <person name="Pfiffner J."/>
            <person name="Priest M."/>
            <person name="Russ C."/>
            <person name="Smialowska A."/>
            <person name="Swoboda P."/>
            <person name="Sykes S.M."/>
            <person name="Vaughn M."/>
            <person name="Vengrova S."/>
            <person name="Yoder R."/>
            <person name="Zeng Q."/>
            <person name="Allshire R."/>
            <person name="Baulcombe D."/>
            <person name="Birren B.W."/>
            <person name="Brown W."/>
            <person name="Ekwall K."/>
            <person name="Kellis M."/>
            <person name="Leatherwood J."/>
            <person name="Levin H."/>
            <person name="Margalit H."/>
            <person name="Martienssen R."/>
            <person name="Nieduszynski C.A."/>
            <person name="Spatafora J.W."/>
            <person name="Friedman N."/>
            <person name="Dalgaard J.Z."/>
            <person name="Baumann P."/>
            <person name="Niki H."/>
            <person name="Regev A."/>
            <person name="Nusbaum C."/>
        </authorList>
    </citation>
    <scope>NUCLEOTIDE SEQUENCE [LARGE SCALE GENOMIC DNA]</scope>
    <source>
        <strain evidence="4">yFS275 / FY16936</strain>
    </source>
</reference>
<proteinExistence type="predicted"/>
<dbReference type="Proteomes" id="UP000001744">
    <property type="component" value="Unassembled WGS sequence"/>
</dbReference>
<dbReference type="GO" id="GO:0035303">
    <property type="term" value="P:regulation of dephosphorylation"/>
    <property type="evidence" value="ECO:0000318"/>
    <property type="project" value="GO_Central"/>
</dbReference>
<feature type="region of interest" description="Disordered" evidence="1">
    <location>
        <begin position="180"/>
        <end position="207"/>
    </location>
</feature>
<dbReference type="GeneID" id="7050630"/>
<dbReference type="GO" id="GO:0005829">
    <property type="term" value="C:cytosol"/>
    <property type="evidence" value="ECO:0000318"/>
    <property type="project" value="GO_Central"/>
</dbReference>
<dbReference type="GO" id="GO:0051721">
    <property type="term" value="F:protein phosphatase 2A binding"/>
    <property type="evidence" value="ECO:0000318"/>
    <property type="project" value="GO_Central"/>
</dbReference>
<dbReference type="PANTHER" id="PTHR10933">
    <property type="entry name" value="IMMUNOGLOBULIN-BINDING PROTEIN 1"/>
    <property type="match status" value="1"/>
</dbReference>
<feature type="region of interest" description="Disordered" evidence="1">
    <location>
        <begin position="269"/>
        <end position="322"/>
    </location>
</feature>
<dbReference type="STRING" id="402676.B6K6A7"/>
<dbReference type="OrthoDB" id="10261753at2759"/>
<feature type="compositionally biased region" description="Acidic residues" evidence="1">
    <location>
        <begin position="282"/>
        <end position="291"/>
    </location>
</feature>
<dbReference type="HOGENOM" id="CLU_041824_2_0_1"/>
<dbReference type="OMA" id="EYELCEA"/>
<feature type="compositionally biased region" description="Basic and acidic residues" evidence="1">
    <location>
        <begin position="187"/>
        <end position="207"/>
    </location>
</feature>
<feature type="compositionally biased region" description="Basic and acidic residues" evidence="1">
    <location>
        <begin position="292"/>
        <end position="305"/>
    </location>
</feature>
<name>B6K6A7_SCHJY</name>
<evidence type="ECO:0000313" key="2">
    <source>
        <dbReference type="EMBL" id="EEB09061.1"/>
    </source>
</evidence>